<dbReference type="AlphaFoldDB" id="A0A418YIR8"/>
<accession>A0A418YIR8</accession>
<dbReference type="OrthoDB" id="9811006at2"/>
<dbReference type="NCBIfam" id="NF002994">
    <property type="entry name" value="PRK03757.1"/>
    <property type="match status" value="1"/>
</dbReference>
<organism evidence="3 4">
    <name type="scientific">Motilimonas pumila</name>
    <dbReference type="NCBI Taxonomy" id="2303987"/>
    <lineage>
        <taxon>Bacteria</taxon>
        <taxon>Pseudomonadati</taxon>
        <taxon>Pseudomonadota</taxon>
        <taxon>Gammaproteobacteria</taxon>
        <taxon>Alteromonadales</taxon>
        <taxon>Alteromonadales genera incertae sedis</taxon>
        <taxon>Motilimonas</taxon>
    </lineage>
</organism>
<dbReference type="Gene3D" id="2.40.128.110">
    <property type="entry name" value="Lipid/polyisoprenoid-binding, YceI-like"/>
    <property type="match status" value="1"/>
</dbReference>
<dbReference type="SUPFAM" id="SSF101874">
    <property type="entry name" value="YceI-like"/>
    <property type="match status" value="1"/>
</dbReference>
<keyword evidence="1" id="KW-0732">Signal</keyword>
<dbReference type="InterPro" id="IPR036761">
    <property type="entry name" value="TTHA0802/YceI-like_sf"/>
</dbReference>
<name>A0A418YIR8_9GAMM</name>
<feature type="signal peptide" evidence="1">
    <location>
        <begin position="1"/>
        <end position="23"/>
    </location>
</feature>
<comment type="caution">
    <text evidence="3">The sequence shown here is derived from an EMBL/GenBank/DDBJ whole genome shotgun (WGS) entry which is preliminary data.</text>
</comment>
<evidence type="ECO:0000256" key="1">
    <source>
        <dbReference type="SAM" id="SignalP"/>
    </source>
</evidence>
<dbReference type="PANTHER" id="PTHR34406">
    <property type="entry name" value="PROTEIN YCEI"/>
    <property type="match status" value="1"/>
</dbReference>
<keyword evidence="4" id="KW-1185">Reference proteome</keyword>
<evidence type="ECO:0000259" key="2">
    <source>
        <dbReference type="SMART" id="SM00867"/>
    </source>
</evidence>
<dbReference type="SMART" id="SM00867">
    <property type="entry name" value="YceI"/>
    <property type="match status" value="1"/>
</dbReference>
<evidence type="ECO:0000313" key="3">
    <source>
        <dbReference type="EMBL" id="RJG50538.1"/>
    </source>
</evidence>
<dbReference type="Proteomes" id="UP000283255">
    <property type="component" value="Unassembled WGS sequence"/>
</dbReference>
<sequence>MKKIFAAALISTASFATALPAMAADYAIDTRGAHASINFKVNHLGYSWLLGRFDTFSGEFSYDKSNPSAAKVAVEIDTKSVNSNHAERDKHIRGNDFLAVDKYPKASFVSDKFESTDGETGKLYGKLTLRGVTKDIVIDVTKVGEGQDPWGGYRAGFEGSTSFLMKDFGIDKDLGPQAASVHMDLHIEGIKQ</sequence>
<dbReference type="Pfam" id="PF04264">
    <property type="entry name" value="YceI"/>
    <property type="match status" value="1"/>
</dbReference>
<dbReference type="PANTHER" id="PTHR34406:SF1">
    <property type="entry name" value="PROTEIN YCEI"/>
    <property type="match status" value="1"/>
</dbReference>
<protein>
    <submittedName>
        <fullName evidence="3">YceI family protein</fullName>
    </submittedName>
</protein>
<feature type="chain" id="PRO_5019076630" evidence="1">
    <location>
        <begin position="24"/>
        <end position="192"/>
    </location>
</feature>
<reference evidence="3 4" key="1">
    <citation type="submission" date="2018-09" db="EMBL/GenBank/DDBJ databases">
        <authorList>
            <person name="Wang F."/>
        </authorList>
    </citation>
    <scope>NUCLEOTIDE SEQUENCE [LARGE SCALE GENOMIC DNA]</scope>
    <source>
        <strain evidence="3 4">PLHSC7-2</strain>
    </source>
</reference>
<dbReference type="InterPro" id="IPR007372">
    <property type="entry name" value="Lipid/polyisoprenoid-bd_YceI"/>
</dbReference>
<dbReference type="RefSeq" id="WP_119909339.1">
    <property type="nucleotide sequence ID" value="NZ_QZCH01000002.1"/>
</dbReference>
<gene>
    <name evidence="3" type="ORF">D1Z90_03395</name>
</gene>
<proteinExistence type="predicted"/>
<feature type="domain" description="Lipid/polyisoprenoid-binding YceI-like" evidence="2">
    <location>
        <begin position="25"/>
        <end position="190"/>
    </location>
</feature>
<reference evidence="3 4" key="2">
    <citation type="submission" date="2019-01" db="EMBL/GenBank/DDBJ databases">
        <title>Motilimonas pumilus sp. nov., isolated from the gut of sea cucumber (Apostichopus japonicus).</title>
        <authorList>
            <person name="Wang F.-Q."/>
            <person name="Ren L.-H."/>
            <person name="Lin Y.-W."/>
            <person name="Sun G.-H."/>
            <person name="Du Z.-J."/>
            <person name="Zhao J.-X."/>
            <person name="Liu X.-J."/>
            <person name="Liu L.-J."/>
        </authorList>
    </citation>
    <scope>NUCLEOTIDE SEQUENCE [LARGE SCALE GENOMIC DNA]</scope>
    <source>
        <strain evidence="3 4">PLHSC7-2</strain>
    </source>
</reference>
<dbReference type="EMBL" id="QZCH01000002">
    <property type="protein sequence ID" value="RJG50538.1"/>
    <property type="molecule type" value="Genomic_DNA"/>
</dbReference>
<evidence type="ECO:0000313" key="4">
    <source>
        <dbReference type="Proteomes" id="UP000283255"/>
    </source>
</evidence>